<evidence type="ECO:0000313" key="2">
    <source>
        <dbReference type="Proteomes" id="UP001139646"/>
    </source>
</evidence>
<sequence>MFINTFNDELRQKITKKNLLSYLIGLMLIIAFITIARGSYMVLKAHVAQYLLAQAWQTHSTNDKNHISQKDKGTKVKPWSWADFYPVAKLRFDGMDITQIVLSNDSGQALAFGPGLNQSLSADIDSNKEVVVISAHKDTHFSILKDLKLKDHITLTLKSGLKQTFTVNNMSVIDLETEQLVITRQNTIEGRKDEKNQNNKLIKELVLVTCYPFYGVGNDTKLRYVVYLT</sequence>
<gene>
    <name evidence="1" type="ORF">L3081_13225</name>
</gene>
<dbReference type="InterPro" id="IPR041999">
    <property type="entry name" value="Sortase_D_1"/>
</dbReference>
<dbReference type="RefSeq" id="WP_242286622.1">
    <property type="nucleotide sequence ID" value="NZ_JAKKSL010000002.1"/>
</dbReference>
<reference evidence="1" key="1">
    <citation type="submission" date="2022-01" db="EMBL/GenBank/DDBJ databases">
        <title>Colwellia maritima, isolated from seawater.</title>
        <authorList>
            <person name="Kristyanto S."/>
            <person name="Jung J."/>
            <person name="Jeon C.O."/>
        </authorList>
    </citation>
    <scope>NUCLEOTIDE SEQUENCE</scope>
    <source>
        <strain evidence="1">MSW7</strain>
    </source>
</reference>
<organism evidence="1 2">
    <name type="scientific">Colwellia maritima</name>
    <dbReference type="NCBI Taxonomy" id="2912588"/>
    <lineage>
        <taxon>Bacteria</taxon>
        <taxon>Pseudomonadati</taxon>
        <taxon>Pseudomonadota</taxon>
        <taxon>Gammaproteobacteria</taxon>
        <taxon>Alteromonadales</taxon>
        <taxon>Colwelliaceae</taxon>
        <taxon>Colwellia</taxon>
    </lineage>
</organism>
<dbReference type="CDD" id="cd05828">
    <property type="entry name" value="Sortase_D_1"/>
    <property type="match status" value="1"/>
</dbReference>
<keyword evidence="2" id="KW-1185">Reference proteome</keyword>
<dbReference type="Proteomes" id="UP001139646">
    <property type="component" value="Unassembled WGS sequence"/>
</dbReference>
<accession>A0ABS9X1P1</accession>
<name>A0ABS9X1P1_9GAMM</name>
<protein>
    <submittedName>
        <fullName evidence="1">Sortase</fullName>
    </submittedName>
</protein>
<evidence type="ECO:0000313" key="1">
    <source>
        <dbReference type="EMBL" id="MCI2284166.1"/>
    </source>
</evidence>
<comment type="caution">
    <text evidence="1">The sequence shown here is derived from an EMBL/GenBank/DDBJ whole genome shotgun (WGS) entry which is preliminary data.</text>
</comment>
<dbReference type="EMBL" id="JAKKSL010000002">
    <property type="protein sequence ID" value="MCI2284166.1"/>
    <property type="molecule type" value="Genomic_DNA"/>
</dbReference>
<proteinExistence type="predicted"/>
<dbReference type="InterPro" id="IPR005754">
    <property type="entry name" value="Sortase"/>
</dbReference>
<dbReference type="Pfam" id="PF04203">
    <property type="entry name" value="Sortase"/>
    <property type="match status" value="1"/>
</dbReference>